<dbReference type="VEuPathDB" id="MicrosporidiaDB:NAPIS_ORF01771"/>
<organism evidence="1 2">
    <name type="scientific">Vairimorpha apis BRL 01</name>
    <dbReference type="NCBI Taxonomy" id="1037528"/>
    <lineage>
        <taxon>Eukaryota</taxon>
        <taxon>Fungi</taxon>
        <taxon>Fungi incertae sedis</taxon>
        <taxon>Microsporidia</taxon>
        <taxon>Nosematidae</taxon>
        <taxon>Vairimorpha</taxon>
    </lineage>
</organism>
<dbReference type="HOGENOM" id="CLU_513966_0_0_1"/>
<evidence type="ECO:0000313" key="2">
    <source>
        <dbReference type="Proteomes" id="UP000053780"/>
    </source>
</evidence>
<dbReference type="AlphaFoldDB" id="T0L861"/>
<protein>
    <submittedName>
        <fullName evidence="1">Uncharacterized protein</fullName>
    </submittedName>
</protein>
<evidence type="ECO:0000313" key="1">
    <source>
        <dbReference type="EMBL" id="EQB60663.1"/>
    </source>
</evidence>
<proteinExistence type="predicted"/>
<reference evidence="1 2" key="1">
    <citation type="journal article" date="2013" name="BMC Genomics">
        <title>Genome sequencing and comparative genomics of honey bee microsporidia, Nosema apis reveal novel insights into host-parasite interactions.</title>
        <authorList>
            <person name="Chen Yp."/>
            <person name="Pettis J.S."/>
            <person name="Zhao Y."/>
            <person name="Liu X."/>
            <person name="Tallon L.J."/>
            <person name="Sadzewicz L.D."/>
            <person name="Li R."/>
            <person name="Zheng H."/>
            <person name="Huang S."/>
            <person name="Zhang X."/>
            <person name="Hamilton M.C."/>
            <person name="Pernal S.F."/>
            <person name="Melathopoulos A.P."/>
            <person name="Yan X."/>
            <person name="Evans J.D."/>
        </authorList>
    </citation>
    <scope>NUCLEOTIDE SEQUENCE [LARGE SCALE GENOMIC DNA]</scope>
    <source>
        <strain evidence="1 2">BRL 01</strain>
    </source>
</reference>
<name>T0L861_9MICR</name>
<dbReference type="Proteomes" id="UP000053780">
    <property type="component" value="Unassembled WGS sequence"/>
</dbReference>
<sequence length="530" mass="63240">MIILLWQQMYFAENYTIQFLFCCLKNDDFIKEVKSIERNVKNLTGIIKIKNKTKKKLIGYNTIEKLYYNSDKYQEFLSEYDFKESTFLISKINTQQKPQNMSFKKEKLYMKINSYKKKRTRCERTTMENIALNSNEEILTKGILQGKSLLFNLFYNNYNNHKKKCNTTYNNKIKTKSVKKSANKPLFQLNNTLIENITRDMLRDIHIYRSVNMHNYKISLRLPRTKELEYINKKIKRKIELLCKTNLNNIYHIKAINIEHGWLKRTYNEIRQILILNAIYYNLHAKKNIIKQKRIGERTCIREFKSEAMLLKLKIQFESTRIETLIEQLKNTQHSKLINDIKTFFYYKKLKDGFKNELVLLKDSSMKISCVFYKIETYANIAKLNEKMLGHDFMMRYNKSDMNTPSLTNTINKKSNNILIVEIRVISINNLQQAGTIKLVKYDLFVNELRLIFTYTIRLELFVKTKFYILIKLVENSVQQIVANKYVEIRIETSIKTDLPHLTICNNKFRSKHKKNLQIAVSIIDNSINK</sequence>
<accession>T0L861</accession>
<dbReference type="EMBL" id="KE647260">
    <property type="protein sequence ID" value="EQB60663.1"/>
    <property type="molecule type" value="Genomic_DNA"/>
</dbReference>
<keyword evidence="2" id="KW-1185">Reference proteome</keyword>
<gene>
    <name evidence="1" type="ORF">NAPIS_ORF01771</name>
</gene>